<keyword evidence="2" id="KW-1185">Reference proteome</keyword>
<evidence type="ECO:0000313" key="2">
    <source>
        <dbReference type="Proteomes" id="UP000216101"/>
    </source>
</evidence>
<gene>
    <name evidence="1" type="ORF">CBP51_16915</name>
</gene>
<proteinExistence type="predicted"/>
<organism evidence="1 2">
    <name type="scientific">Cellvibrio mixtus</name>
    <dbReference type="NCBI Taxonomy" id="39650"/>
    <lineage>
        <taxon>Bacteria</taxon>
        <taxon>Pseudomonadati</taxon>
        <taxon>Pseudomonadota</taxon>
        <taxon>Gammaproteobacteria</taxon>
        <taxon>Cellvibrionales</taxon>
        <taxon>Cellvibrionaceae</taxon>
        <taxon>Cellvibrio</taxon>
    </lineage>
</organism>
<sequence length="160" mass="17904">MSRRNWKRTQPNSLRNALELCKDYAREKHNLSVERIAERMGEADHWTLYKWMQTGRIPAVAIPAYEAACGIDFVTRWLAGTSGKLLIAVPSGRKANAKDVSTLQENLHSTVSALMDFYSGKAEVEATLAAVNNALENLAWHRGNVEQHNQPQLDLGDSND</sequence>
<dbReference type="AlphaFoldDB" id="A0A266Q4T9"/>
<dbReference type="Proteomes" id="UP000216101">
    <property type="component" value="Unassembled WGS sequence"/>
</dbReference>
<evidence type="ECO:0000313" key="1">
    <source>
        <dbReference type="EMBL" id="OZY84842.1"/>
    </source>
</evidence>
<reference evidence="2" key="1">
    <citation type="submission" date="2017-05" db="EMBL/GenBank/DDBJ databases">
        <authorList>
            <person name="Barney B.M."/>
        </authorList>
    </citation>
    <scope>NUCLEOTIDE SEQUENCE [LARGE SCALE GENOMIC DNA]</scope>
    <source>
        <strain evidence="2">PSBB022</strain>
    </source>
</reference>
<accession>A0A266Q4T9</accession>
<dbReference type="EMBL" id="NHNI01000002">
    <property type="protein sequence ID" value="OZY84842.1"/>
    <property type="molecule type" value="Genomic_DNA"/>
</dbReference>
<dbReference type="RefSeq" id="WP_094985837.1">
    <property type="nucleotide sequence ID" value="NZ_NHNI01000002.1"/>
</dbReference>
<comment type="caution">
    <text evidence="1">The sequence shown here is derived from an EMBL/GenBank/DDBJ whole genome shotgun (WGS) entry which is preliminary data.</text>
</comment>
<protein>
    <submittedName>
        <fullName evidence="1">Uncharacterized protein</fullName>
    </submittedName>
</protein>
<name>A0A266Q4T9_9GAMM</name>